<sequence>MARVIIVTGPTGVGKTTYSLSLSKDIGAVRFSIDPWMQTLFSKDMTSLDYSWMIERVNRCYVQIWQVCEQILQLNGNVVLDLGFTTKEQRARFSELARAIGVEPEVHYLNAPKGVRKQRVGKRNTEKDPDVYSFEVTDFMFNFMEPRYEAPDANELENGRTVNA</sequence>
<dbReference type="Pfam" id="PF13671">
    <property type="entry name" value="AAA_33"/>
    <property type="match status" value="1"/>
</dbReference>
<accession>A0A0F9YHR0</accession>
<evidence type="ECO:0000313" key="1">
    <source>
        <dbReference type="EMBL" id="KKO03969.1"/>
    </source>
</evidence>
<comment type="caution">
    <text evidence="1">The sequence shown here is derived from an EMBL/GenBank/DDBJ whole genome shotgun (WGS) entry which is preliminary data.</text>
</comment>
<protein>
    <recommendedName>
        <fullName evidence="2">Zeta toxin domain-containing protein</fullName>
    </recommendedName>
</protein>
<organism evidence="1">
    <name type="scientific">marine sediment metagenome</name>
    <dbReference type="NCBI Taxonomy" id="412755"/>
    <lineage>
        <taxon>unclassified sequences</taxon>
        <taxon>metagenomes</taxon>
        <taxon>ecological metagenomes</taxon>
    </lineage>
</organism>
<dbReference type="EMBL" id="LAZR01000024">
    <property type="protein sequence ID" value="KKO03969.1"/>
    <property type="molecule type" value="Genomic_DNA"/>
</dbReference>
<dbReference type="AlphaFoldDB" id="A0A0F9YHR0"/>
<name>A0A0F9YHR0_9ZZZZ</name>
<gene>
    <name evidence="1" type="ORF">LCGC14_0088580</name>
</gene>
<proteinExistence type="predicted"/>
<dbReference type="Gene3D" id="3.40.50.300">
    <property type="entry name" value="P-loop containing nucleotide triphosphate hydrolases"/>
    <property type="match status" value="1"/>
</dbReference>
<reference evidence="1" key="1">
    <citation type="journal article" date="2015" name="Nature">
        <title>Complex archaea that bridge the gap between prokaryotes and eukaryotes.</title>
        <authorList>
            <person name="Spang A."/>
            <person name="Saw J.H."/>
            <person name="Jorgensen S.L."/>
            <person name="Zaremba-Niedzwiedzka K."/>
            <person name="Martijn J."/>
            <person name="Lind A.E."/>
            <person name="van Eijk R."/>
            <person name="Schleper C."/>
            <person name="Guy L."/>
            <person name="Ettema T.J."/>
        </authorList>
    </citation>
    <scope>NUCLEOTIDE SEQUENCE</scope>
</reference>
<evidence type="ECO:0008006" key="2">
    <source>
        <dbReference type="Google" id="ProtNLM"/>
    </source>
</evidence>
<dbReference type="InterPro" id="IPR027417">
    <property type="entry name" value="P-loop_NTPase"/>
</dbReference>
<dbReference type="SUPFAM" id="SSF52540">
    <property type="entry name" value="P-loop containing nucleoside triphosphate hydrolases"/>
    <property type="match status" value="1"/>
</dbReference>